<feature type="domain" description="Methyltransferase" evidence="1">
    <location>
        <begin position="101"/>
        <end position="162"/>
    </location>
</feature>
<name>A0ABV8LGC3_9ACTN</name>
<evidence type="ECO:0000259" key="2">
    <source>
        <dbReference type="Pfam" id="PF18096"/>
    </source>
</evidence>
<evidence type="ECO:0000313" key="4">
    <source>
        <dbReference type="Proteomes" id="UP001595816"/>
    </source>
</evidence>
<dbReference type="SUPFAM" id="SSF53335">
    <property type="entry name" value="S-adenosyl-L-methionine-dependent methyltransferases"/>
    <property type="match status" value="1"/>
</dbReference>
<feature type="domain" description="THUMP-like" evidence="2">
    <location>
        <begin position="322"/>
        <end position="393"/>
    </location>
</feature>
<dbReference type="RefSeq" id="WP_253760035.1">
    <property type="nucleotide sequence ID" value="NZ_JAMZDZ010000001.1"/>
</dbReference>
<dbReference type="PANTHER" id="PTHR14741:SF32">
    <property type="entry name" value="TRIMETHYLGUANOSINE SYNTHASE"/>
    <property type="match status" value="1"/>
</dbReference>
<evidence type="ECO:0000313" key="3">
    <source>
        <dbReference type="EMBL" id="MFC4129790.1"/>
    </source>
</evidence>
<protein>
    <submittedName>
        <fullName evidence="3">Methyltransferase domain-containing protein</fullName>
    </submittedName>
</protein>
<keyword evidence="3" id="KW-0808">Transferase</keyword>
<accession>A0ABV8LGC3</accession>
<dbReference type="GO" id="GO:0032259">
    <property type="term" value="P:methylation"/>
    <property type="evidence" value="ECO:0007669"/>
    <property type="project" value="UniProtKB-KW"/>
</dbReference>
<organism evidence="3 4">
    <name type="scientific">Hamadaea flava</name>
    <dbReference type="NCBI Taxonomy" id="1742688"/>
    <lineage>
        <taxon>Bacteria</taxon>
        <taxon>Bacillati</taxon>
        <taxon>Actinomycetota</taxon>
        <taxon>Actinomycetes</taxon>
        <taxon>Micromonosporales</taxon>
        <taxon>Micromonosporaceae</taxon>
        <taxon>Hamadaea</taxon>
    </lineage>
</organism>
<sequence>MDSEQLAALRSREGIAALADAEKLIDTDRLAAISTLRSHGYAAEVAGAALTQAVLRARAVAKFGADASRMLFTQAGLEQATRPIVATRRAARLAQAGVRRVTDLGCGIGSDAIAMARAGIAVHAVDADPVTADLAAHNLAALGLDAVVTCADVRDVPLHDVGAAFCDPARRQSGTGVRRTRRVFRPEDYSPPWDWVAQLPSQVPHTVLKLAPGFPAELLPDDCELELTSVDGDVVEAAAWFGPLARVPRRASVLKHRSVHELTGSGTLSGPVGPVGAYLYDPDGAVVRSHLVAEFARTVDGNLGDPDIAYVWTSACLPTPFGRCFAVDEVLPFSLKRLRAALRDRGVGRLEILKRGSALDVEQLRRDLRLSGDAEASLLLTKVAGRPVAVIAHAVA</sequence>
<proteinExistence type="predicted"/>
<dbReference type="EMBL" id="JBHSAY010000003">
    <property type="protein sequence ID" value="MFC4129790.1"/>
    <property type="molecule type" value="Genomic_DNA"/>
</dbReference>
<gene>
    <name evidence="3" type="ORF">ACFOZ4_04150</name>
</gene>
<keyword evidence="4" id="KW-1185">Reference proteome</keyword>
<dbReference type="InterPro" id="IPR029063">
    <property type="entry name" value="SAM-dependent_MTases_sf"/>
</dbReference>
<dbReference type="Proteomes" id="UP001595816">
    <property type="component" value="Unassembled WGS sequence"/>
</dbReference>
<evidence type="ECO:0000259" key="1">
    <source>
        <dbReference type="Pfam" id="PF13649"/>
    </source>
</evidence>
<dbReference type="CDD" id="cd02440">
    <property type="entry name" value="AdoMet_MTases"/>
    <property type="match status" value="1"/>
</dbReference>
<dbReference type="Pfam" id="PF18096">
    <property type="entry name" value="Thump_like"/>
    <property type="match status" value="1"/>
</dbReference>
<dbReference type="GO" id="GO:0008168">
    <property type="term" value="F:methyltransferase activity"/>
    <property type="evidence" value="ECO:0007669"/>
    <property type="project" value="UniProtKB-KW"/>
</dbReference>
<dbReference type="InterPro" id="IPR041698">
    <property type="entry name" value="Methyltransf_25"/>
</dbReference>
<comment type="caution">
    <text evidence="3">The sequence shown here is derived from an EMBL/GenBank/DDBJ whole genome shotgun (WGS) entry which is preliminary data.</text>
</comment>
<keyword evidence="3" id="KW-0489">Methyltransferase</keyword>
<dbReference type="Gene3D" id="3.40.50.150">
    <property type="entry name" value="Vaccinia Virus protein VP39"/>
    <property type="match status" value="1"/>
</dbReference>
<dbReference type="Pfam" id="PF13649">
    <property type="entry name" value="Methyltransf_25"/>
    <property type="match status" value="1"/>
</dbReference>
<reference evidence="4" key="1">
    <citation type="journal article" date="2019" name="Int. J. Syst. Evol. Microbiol.">
        <title>The Global Catalogue of Microorganisms (GCM) 10K type strain sequencing project: providing services to taxonomists for standard genome sequencing and annotation.</title>
        <authorList>
            <consortium name="The Broad Institute Genomics Platform"/>
            <consortium name="The Broad Institute Genome Sequencing Center for Infectious Disease"/>
            <person name="Wu L."/>
            <person name="Ma J."/>
        </authorList>
    </citation>
    <scope>NUCLEOTIDE SEQUENCE [LARGE SCALE GENOMIC DNA]</scope>
    <source>
        <strain evidence="4">CGMCC 4.7289</strain>
    </source>
</reference>
<dbReference type="InterPro" id="IPR041497">
    <property type="entry name" value="Thump-like"/>
</dbReference>
<dbReference type="PANTHER" id="PTHR14741">
    <property type="entry name" value="S-ADENOSYLMETHIONINE-DEPENDENT METHYLTRANSFERASE RELATED"/>
    <property type="match status" value="1"/>
</dbReference>